<dbReference type="InterPro" id="IPR036097">
    <property type="entry name" value="HisK_dim/P_sf"/>
</dbReference>
<dbReference type="EC" id="2.7.13.3" evidence="3"/>
<organism evidence="15 16">
    <name type="scientific">Rouxiella silvae</name>
    <dbReference type="NCBI Taxonomy" id="1646373"/>
    <lineage>
        <taxon>Bacteria</taxon>
        <taxon>Pseudomonadati</taxon>
        <taxon>Pseudomonadota</taxon>
        <taxon>Gammaproteobacteria</taxon>
        <taxon>Enterobacterales</taxon>
        <taxon>Yersiniaceae</taxon>
        <taxon>Rouxiella</taxon>
    </lineage>
</organism>
<dbReference type="SMART" id="SM00387">
    <property type="entry name" value="HATPase_c"/>
    <property type="match status" value="1"/>
</dbReference>
<dbReference type="PROSITE" id="PS50109">
    <property type="entry name" value="HIS_KIN"/>
    <property type="match status" value="1"/>
</dbReference>
<dbReference type="InterPro" id="IPR004358">
    <property type="entry name" value="Sig_transdc_His_kin-like_C"/>
</dbReference>
<keyword evidence="10" id="KW-0067">ATP-binding</keyword>
<keyword evidence="7 13" id="KW-0812">Transmembrane</keyword>
<evidence type="ECO:0000313" key="16">
    <source>
        <dbReference type="Proteomes" id="UP000705283"/>
    </source>
</evidence>
<evidence type="ECO:0000256" key="12">
    <source>
        <dbReference type="ARBA" id="ARBA00023012"/>
    </source>
</evidence>
<proteinExistence type="predicted"/>
<evidence type="ECO:0000256" key="2">
    <source>
        <dbReference type="ARBA" id="ARBA00004651"/>
    </source>
</evidence>
<dbReference type="PANTHER" id="PTHR43065">
    <property type="entry name" value="SENSOR HISTIDINE KINASE"/>
    <property type="match status" value="1"/>
</dbReference>
<keyword evidence="9 15" id="KW-0418">Kinase</keyword>
<evidence type="ECO:0000256" key="3">
    <source>
        <dbReference type="ARBA" id="ARBA00012438"/>
    </source>
</evidence>
<evidence type="ECO:0000256" key="5">
    <source>
        <dbReference type="ARBA" id="ARBA00022553"/>
    </source>
</evidence>
<dbReference type="SUPFAM" id="SSF47384">
    <property type="entry name" value="Homodimeric domain of signal transducing histidine kinase"/>
    <property type="match status" value="1"/>
</dbReference>
<dbReference type="Pfam" id="PF02518">
    <property type="entry name" value="HATPase_c"/>
    <property type="match status" value="1"/>
</dbReference>
<dbReference type="SUPFAM" id="SSF55874">
    <property type="entry name" value="ATPase domain of HSP90 chaperone/DNA topoisomerase II/histidine kinase"/>
    <property type="match status" value="1"/>
</dbReference>
<feature type="transmembrane region" description="Helical" evidence="13">
    <location>
        <begin position="301"/>
        <end position="320"/>
    </location>
</feature>
<dbReference type="CDD" id="cd00082">
    <property type="entry name" value="HisKA"/>
    <property type="match status" value="1"/>
</dbReference>
<dbReference type="RefSeq" id="WP_194977865.1">
    <property type="nucleotide sequence ID" value="NZ_JADMKS010000003.1"/>
</dbReference>
<keyword evidence="6" id="KW-0808">Transferase</keyword>
<evidence type="ECO:0000256" key="10">
    <source>
        <dbReference type="ARBA" id="ARBA00022840"/>
    </source>
</evidence>
<keyword evidence="13" id="KW-0472">Membrane</keyword>
<dbReference type="SUPFAM" id="SSF103190">
    <property type="entry name" value="Sensory domain-like"/>
    <property type="match status" value="1"/>
</dbReference>
<feature type="domain" description="Histidine kinase" evidence="14">
    <location>
        <begin position="398"/>
        <end position="610"/>
    </location>
</feature>
<dbReference type="InterPro" id="IPR003594">
    <property type="entry name" value="HATPase_dom"/>
</dbReference>
<keyword evidence="8" id="KW-0547">Nucleotide-binding</keyword>
<dbReference type="Gene3D" id="3.30.450.20">
    <property type="entry name" value="PAS domain"/>
    <property type="match status" value="2"/>
</dbReference>
<dbReference type="InterPro" id="IPR029151">
    <property type="entry name" value="Sensor-like_sf"/>
</dbReference>
<dbReference type="GO" id="GO:0000155">
    <property type="term" value="F:phosphorelay sensor kinase activity"/>
    <property type="evidence" value="ECO:0007669"/>
    <property type="project" value="InterPro"/>
</dbReference>
<keyword evidence="5" id="KW-0597">Phosphoprotein</keyword>
<dbReference type="Gene3D" id="1.10.287.130">
    <property type="match status" value="1"/>
</dbReference>
<evidence type="ECO:0000256" key="13">
    <source>
        <dbReference type="SAM" id="Phobius"/>
    </source>
</evidence>
<evidence type="ECO:0000313" key="15">
    <source>
        <dbReference type="EMBL" id="MBF6636819.1"/>
    </source>
</evidence>
<dbReference type="PIRSF" id="PIRSF036431">
    <property type="entry name" value="STHK_DctB"/>
    <property type="match status" value="1"/>
</dbReference>
<dbReference type="GO" id="GO:0005886">
    <property type="term" value="C:plasma membrane"/>
    <property type="evidence" value="ECO:0007669"/>
    <property type="project" value="UniProtKB-SubCell"/>
</dbReference>
<reference evidence="15" key="1">
    <citation type="submission" date="2020-11" db="EMBL/GenBank/DDBJ databases">
        <authorList>
            <person name="Lee S.D."/>
        </authorList>
    </citation>
    <scope>NUCLEOTIDE SEQUENCE</scope>
    <source>
        <strain evidence="15">SAP-2</strain>
    </source>
</reference>
<evidence type="ECO:0000259" key="14">
    <source>
        <dbReference type="PROSITE" id="PS50109"/>
    </source>
</evidence>
<comment type="caution">
    <text evidence="15">The sequence shown here is derived from an EMBL/GenBank/DDBJ whole genome shotgun (WGS) entry which is preliminary data.</text>
</comment>
<gene>
    <name evidence="15" type="ORF">ITX54_09160</name>
</gene>
<dbReference type="InterPro" id="IPR036890">
    <property type="entry name" value="HATPase_C_sf"/>
</dbReference>
<dbReference type="Gene3D" id="3.30.565.10">
    <property type="entry name" value="Histidine kinase-like ATPase, C-terminal domain"/>
    <property type="match status" value="1"/>
</dbReference>
<evidence type="ECO:0000256" key="1">
    <source>
        <dbReference type="ARBA" id="ARBA00000085"/>
    </source>
</evidence>
<sequence length="612" mass="69079">MEAKKIDSSIQSRRNMKLFIILYFLMLVVIIFSSHYIARCKLEAQTSIIKTSLIQAGSELTLNINRYEFIPFALSLDDNVKQFLIDEYSDSLREKVNTLVASIRHRVGALDIFIVDADGMIVSSSDAMSPNTLVGHNVQFRPYFQNVKEGDTEHFYGIGTTDSIPGYYQAHGIYTKGKKLGVVAVKIDVDTLLTPHSRYGDKVFLFDDNNVIVNSNDTGLLYHSLINLDDTQQKELLKTHRYNNKNILPVDGMVKRKITDQTYDVLYQGKHYIQVNYYLPQLNLTLAQLSPINSLLFNTSLYAAFGFFITTLVFIAILIFRQKQQITSLKLERQKMLEDTNINLDRLVKERSHELEIKNESLAEQIKERINSERKLRSMQNELIRSEKLAVIGQLSAGLAHEINQPLSALSVLSENSVRFLELGQVDDVKSNLKRVTKLVQFIGRLSNQLRSFSRNSDDSTSPVSISASLDNAMVLLAHRFDQGKTIFVRIPPKSEVRCLCNNIRLEQVLVNIINNGLDAMEGISGECFINARWYNEDDQAVIKIEDNGPGIPHAIIGNIFEPFFTTKKSSGLGLGLAISADIINSFNGKLSVEQLEKGTCFTIILPLHSLD</sequence>
<evidence type="ECO:0000256" key="8">
    <source>
        <dbReference type="ARBA" id="ARBA00022741"/>
    </source>
</evidence>
<comment type="subcellular location">
    <subcellularLocation>
        <location evidence="2">Cell membrane</location>
        <topology evidence="2">Multi-pass membrane protein</topology>
    </subcellularLocation>
</comment>
<dbReference type="PRINTS" id="PR00344">
    <property type="entry name" value="BCTRLSENSOR"/>
</dbReference>
<dbReference type="GO" id="GO:0005524">
    <property type="term" value="F:ATP binding"/>
    <property type="evidence" value="ECO:0007669"/>
    <property type="project" value="UniProtKB-KW"/>
</dbReference>
<dbReference type="PANTHER" id="PTHR43065:SF46">
    <property type="entry name" value="C4-DICARBOXYLATE TRANSPORT SENSOR PROTEIN DCTB"/>
    <property type="match status" value="1"/>
</dbReference>
<comment type="catalytic activity">
    <reaction evidence="1">
        <text>ATP + protein L-histidine = ADP + protein N-phospho-L-histidine.</text>
        <dbReference type="EC" id="2.7.13.3"/>
    </reaction>
</comment>
<protein>
    <recommendedName>
        <fullName evidence="3">histidine kinase</fullName>
        <ecNumber evidence="3">2.7.13.3</ecNumber>
    </recommendedName>
</protein>
<evidence type="ECO:0000256" key="6">
    <source>
        <dbReference type="ARBA" id="ARBA00022679"/>
    </source>
</evidence>
<evidence type="ECO:0000256" key="4">
    <source>
        <dbReference type="ARBA" id="ARBA00022475"/>
    </source>
</evidence>
<keyword evidence="4" id="KW-1003">Cell membrane</keyword>
<dbReference type="InterPro" id="IPR005467">
    <property type="entry name" value="His_kinase_dom"/>
</dbReference>
<dbReference type="EMBL" id="JADMKS010000003">
    <property type="protein sequence ID" value="MBF6636819.1"/>
    <property type="molecule type" value="Genomic_DNA"/>
</dbReference>
<dbReference type="InterPro" id="IPR003661">
    <property type="entry name" value="HisK_dim/P_dom"/>
</dbReference>
<dbReference type="InterPro" id="IPR017055">
    <property type="entry name" value="Sig_transdc_His_kinase_DctB"/>
</dbReference>
<evidence type="ECO:0000256" key="7">
    <source>
        <dbReference type="ARBA" id="ARBA00022692"/>
    </source>
</evidence>
<dbReference type="Proteomes" id="UP000705283">
    <property type="component" value="Unassembled WGS sequence"/>
</dbReference>
<reference evidence="15" key="2">
    <citation type="submission" date="2022-09" db="EMBL/GenBank/DDBJ databases">
        <title>Rouxiella aceris sp. nov., isolated from tree sap and emended description of the genus Rhouxiella.</title>
        <authorList>
            <person name="Kim I.S."/>
        </authorList>
    </citation>
    <scope>NUCLEOTIDE SEQUENCE</scope>
    <source>
        <strain evidence="15">SAP-2</strain>
    </source>
</reference>
<keyword evidence="11 13" id="KW-1133">Transmembrane helix</keyword>
<evidence type="ECO:0000256" key="11">
    <source>
        <dbReference type="ARBA" id="ARBA00022989"/>
    </source>
</evidence>
<feature type="transmembrane region" description="Helical" evidence="13">
    <location>
        <begin position="20"/>
        <end position="38"/>
    </location>
</feature>
<name>A0AA40X1Q1_9GAMM</name>
<keyword evidence="12" id="KW-0902">Two-component regulatory system</keyword>
<dbReference type="AlphaFoldDB" id="A0AA40X1Q1"/>
<evidence type="ECO:0000256" key="9">
    <source>
        <dbReference type="ARBA" id="ARBA00022777"/>
    </source>
</evidence>
<accession>A0AA40X1Q1</accession>